<protein>
    <submittedName>
        <fullName evidence="1">Uncharacterized protein</fullName>
    </submittedName>
</protein>
<sequence length="53" mass="5821">MTIYTTERAAWEAAAVGYMLKHASYMQPFEATAAVAGQVADALILEMRKRQSA</sequence>
<dbReference type="AlphaFoldDB" id="A0A5E7LSG4"/>
<accession>A0A5E7LSG4</accession>
<dbReference type="Proteomes" id="UP000327111">
    <property type="component" value="Unassembled WGS sequence"/>
</dbReference>
<organism evidence="1 2">
    <name type="scientific">Pseudomonas fluorescens</name>
    <dbReference type="NCBI Taxonomy" id="294"/>
    <lineage>
        <taxon>Bacteria</taxon>
        <taxon>Pseudomonadati</taxon>
        <taxon>Pseudomonadota</taxon>
        <taxon>Gammaproteobacteria</taxon>
        <taxon>Pseudomonadales</taxon>
        <taxon>Pseudomonadaceae</taxon>
        <taxon>Pseudomonas</taxon>
    </lineage>
</organism>
<proteinExistence type="predicted"/>
<reference evidence="1 2" key="1">
    <citation type="submission" date="2019-09" db="EMBL/GenBank/DDBJ databases">
        <authorList>
            <person name="Chandra G."/>
            <person name="Truman W A."/>
        </authorList>
    </citation>
    <scope>NUCLEOTIDE SEQUENCE [LARGE SCALE GENOMIC DNA]</scope>
    <source>
        <strain evidence="1">PS854</strain>
    </source>
</reference>
<evidence type="ECO:0000313" key="1">
    <source>
        <dbReference type="EMBL" id="VVP16599.1"/>
    </source>
</evidence>
<evidence type="ECO:0000313" key="2">
    <source>
        <dbReference type="Proteomes" id="UP000327111"/>
    </source>
</evidence>
<dbReference type="EMBL" id="CABVIF010000007">
    <property type="protein sequence ID" value="VVP16599.1"/>
    <property type="molecule type" value="Genomic_DNA"/>
</dbReference>
<dbReference type="RefSeq" id="WP_191635257.1">
    <property type="nucleotide sequence ID" value="NZ_CABVIF010000007.1"/>
</dbReference>
<name>A0A5E7LSG4_PSEFL</name>
<gene>
    <name evidence="1" type="ORF">PS854_03579</name>
</gene>